<evidence type="ECO:0000313" key="1">
    <source>
        <dbReference type="EMBL" id="SDY64593.1"/>
    </source>
</evidence>
<name>A0A1H3LJN5_9GAMM</name>
<organism evidence="1 2">
    <name type="scientific">Acinetobacter kyonggiensis</name>
    <dbReference type="NCBI Taxonomy" id="595670"/>
    <lineage>
        <taxon>Bacteria</taxon>
        <taxon>Pseudomonadati</taxon>
        <taxon>Pseudomonadota</taxon>
        <taxon>Gammaproteobacteria</taxon>
        <taxon>Moraxellales</taxon>
        <taxon>Moraxellaceae</taxon>
        <taxon>Acinetobacter</taxon>
    </lineage>
</organism>
<protein>
    <submittedName>
        <fullName evidence="1">Uncharacterized protein</fullName>
    </submittedName>
</protein>
<dbReference type="AlphaFoldDB" id="A0A1H3LJN5"/>
<proteinExistence type="predicted"/>
<gene>
    <name evidence="1" type="ORF">SAMN05421643_11845</name>
</gene>
<reference evidence="2" key="1">
    <citation type="submission" date="2016-10" db="EMBL/GenBank/DDBJ databases">
        <authorList>
            <person name="Varghese N."/>
            <person name="Submissions S."/>
        </authorList>
    </citation>
    <scope>NUCLEOTIDE SEQUENCE [LARGE SCALE GENOMIC DNA]</scope>
    <source>
        <strain evidence="2">ANC 5109</strain>
    </source>
</reference>
<sequence>MGGVGIALHGCTSMDSLSSDSVKNFTSPQELIAQKNINHANGQAKEYVYDWGAKQSNNEAQSLYPRKYLTHYCSAKGGKFALLYKSSMSLVKDAPAKKRLSGNSHVKQGIGAYKCVQSNGQSWIVSIEPTAERKFTDGSETRVVSLQSKVMTVQESQKFYKNISTDAVVKKSAVNNQTVKTTTSKAAIAKESEIKKEDKPVVESPVKPVEKAVDTPQQQQLKAFVAARRDLNKGQNQLNACNNAQRAYNFGKLPNANGTNVYAESGMLVARCFTSVPSYSSRFSNSKAQAKNILQNLANNHNHAGAKHMLKQLK</sequence>
<dbReference type="EMBL" id="FNPK01000018">
    <property type="protein sequence ID" value="SDY64593.1"/>
    <property type="molecule type" value="Genomic_DNA"/>
</dbReference>
<accession>A0A1H3LJN5</accession>
<keyword evidence="2" id="KW-1185">Reference proteome</keyword>
<dbReference type="Proteomes" id="UP000199035">
    <property type="component" value="Unassembled WGS sequence"/>
</dbReference>
<evidence type="ECO:0000313" key="2">
    <source>
        <dbReference type="Proteomes" id="UP000199035"/>
    </source>
</evidence>